<organism evidence="1">
    <name type="scientific">Panicum hallii</name>
    <dbReference type="NCBI Taxonomy" id="206008"/>
    <lineage>
        <taxon>Eukaryota</taxon>
        <taxon>Viridiplantae</taxon>
        <taxon>Streptophyta</taxon>
        <taxon>Embryophyta</taxon>
        <taxon>Tracheophyta</taxon>
        <taxon>Spermatophyta</taxon>
        <taxon>Magnoliopsida</taxon>
        <taxon>Liliopsida</taxon>
        <taxon>Poales</taxon>
        <taxon>Poaceae</taxon>
        <taxon>PACMAD clade</taxon>
        <taxon>Panicoideae</taxon>
        <taxon>Panicodae</taxon>
        <taxon>Paniceae</taxon>
        <taxon>Panicinae</taxon>
        <taxon>Panicum</taxon>
        <taxon>Panicum sect. Panicum</taxon>
    </lineage>
</organism>
<protein>
    <submittedName>
        <fullName evidence="1">Uncharacterized protein</fullName>
    </submittedName>
</protein>
<dbReference type="AlphaFoldDB" id="A0A2T8JF44"/>
<sequence length="62" mass="7433">MFFARPRWRLHRAPRHHAHRRHRHRHRRAGQECSYHLWSLSPISSTHLLGNAILVGAILTIR</sequence>
<gene>
    <name evidence="1" type="ORF">PAHAL_4G351900</name>
</gene>
<dbReference type="EMBL" id="CM008049">
    <property type="protein sequence ID" value="PVH48536.1"/>
    <property type="molecule type" value="Genomic_DNA"/>
</dbReference>
<proteinExistence type="predicted"/>
<name>A0A2T8JF44_9POAL</name>
<dbReference type="Proteomes" id="UP000243499">
    <property type="component" value="Chromosome 4"/>
</dbReference>
<dbReference type="Gramene" id="PVH48536">
    <property type="protein sequence ID" value="PVH48536"/>
    <property type="gene ID" value="PAHAL_4G351900"/>
</dbReference>
<evidence type="ECO:0000313" key="1">
    <source>
        <dbReference type="EMBL" id="PVH48536.1"/>
    </source>
</evidence>
<reference evidence="1" key="1">
    <citation type="submission" date="2018-04" db="EMBL/GenBank/DDBJ databases">
        <title>WGS assembly of Panicum hallii.</title>
        <authorList>
            <person name="Lovell J."/>
            <person name="Jenkins J."/>
            <person name="Lowry D."/>
            <person name="Mamidi S."/>
            <person name="Sreedasyam A."/>
            <person name="Weng X."/>
            <person name="Barry K."/>
            <person name="Bonette J."/>
            <person name="Campitelli B."/>
            <person name="Daum C."/>
            <person name="Gordon S."/>
            <person name="Gould B."/>
            <person name="Lipzen A."/>
            <person name="Macqueen A."/>
            <person name="Palacio-Mejia J."/>
            <person name="Plott C."/>
            <person name="Shakirov E."/>
            <person name="Shu S."/>
            <person name="Yoshinaga Y."/>
            <person name="Zane M."/>
            <person name="Rokhsar D."/>
            <person name="Grimwood J."/>
            <person name="Schmutz J."/>
            <person name="Juenger T."/>
        </authorList>
    </citation>
    <scope>NUCLEOTIDE SEQUENCE [LARGE SCALE GENOMIC DNA]</scope>
    <source>
        <strain evidence="1">FIL2</strain>
    </source>
</reference>
<accession>A0A2T8JF44</accession>